<keyword evidence="1" id="KW-0472">Membrane</keyword>
<name>A0A2X4WBB5_SALER</name>
<accession>A0A2X4WBB5</accession>
<protein>
    <submittedName>
        <fullName evidence="2">Uncharacterized protein</fullName>
    </submittedName>
</protein>
<dbReference type="AlphaFoldDB" id="A0A2X4WBB5"/>
<keyword evidence="1" id="KW-1133">Transmembrane helix</keyword>
<keyword evidence="3" id="KW-1185">Reference proteome</keyword>
<sequence>MAKIAQKTIGNFGQGVIQLAVGVRKFFAPLIISILLIIFTLMNAFAADSTLTGGAVKLAKCAKSFAF</sequence>
<dbReference type="Proteomes" id="UP000248731">
    <property type="component" value="Chromosome 1"/>
</dbReference>
<feature type="transmembrane region" description="Helical" evidence="1">
    <location>
        <begin position="26"/>
        <end position="47"/>
    </location>
</feature>
<organism evidence="2 3">
    <name type="scientific">Salmonella enterica subsp. arizonae</name>
    <dbReference type="NCBI Taxonomy" id="59203"/>
    <lineage>
        <taxon>Bacteria</taxon>
        <taxon>Pseudomonadati</taxon>
        <taxon>Pseudomonadota</taxon>
        <taxon>Gammaproteobacteria</taxon>
        <taxon>Enterobacterales</taxon>
        <taxon>Enterobacteriaceae</taxon>
        <taxon>Salmonella</taxon>
    </lineage>
</organism>
<gene>
    <name evidence="2" type="ORF">NCTC7307_00807</name>
</gene>
<keyword evidence="1" id="KW-0812">Transmembrane</keyword>
<evidence type="ECO:0000313" key="2">
    <source>
        <dbReference type="EMBL" id="SQI20954.1"/>
    </source>
</evidence>
<reference evidence="2 3" key="1">
    <citation type="submission" date="2018-06" db="EMBL/GenBank/DDBJ databases">
        <authorList>
            <consortium name="Pathogen Informatics"/>
            <person name="Doyle S."/>
        </authorList>
    </citation>
    <scope>NUCLEOTIDE SEQUENCE [LARGE SCALE GENOMIC DNA]</scope>
    <source>
        <strain evidence="2 3">NCTC7307</strain>
    </source>
</reference>
<evidence type="ECO:0000313" key="3">
    <source>
        <dbReference type="Proteomes" id="UP000248731"/>
    </source>
</evidence>
<proteinExistence type="predicted"/>
<evidence type="ECO:0000256" key="1">
    <source>
        <dbReference type="SAM" id="Phobius"/>
    </source>
</evidence>
<dbReference type="EMBL" id="LS483466">
    <property type="protein sequence ID" value="SQI20954.1"/>
    <property type="molecule type" value="Genomic_DNA"/>
</dbReference>